<sequence>MSSIISSWYLQRMEYQKPSGWYLTTGPSIHTVAAKNLQPFANNNSLPSPAQLPNHRDYPTQLPISERLQRSQALAGHREQLQNRQNIERKQYDSISTLKRRKPIYQDEEVVAFQPRTETWDSSTELTQAASQSPVPSDQSDANLPMTTRSGHVVKKTSRLDL</sequence>
<evidence type="ECO:0000313" key="2">
    <source>
        <dbReference type="EMBL" id="CAH3179640.1"/>
    </source>
</evidence>
<dbReference type="EMBL" id="CALNXI010001917">
    <property type="protein sequence ID" value="CAH3179640.1"/>
    <property type="molecule type" value="Genomic_DNA"/>
</dbReference>
<protein>
    <submittedName>
        <fullName evidence="2">Uncharacterized protein</fullName>
    </submittedName>
</protein>
<dbReference type="Proteomes" id="UP001159427">
    <property type="component" value="Unassembled WGS sequence"/>
</dbReference>
<name>A0ABN8RPD1_9CNID</name>
<feature type="compositionally biased region" description="Polar residues" evidence="1">
    <location>
        <begin position="116"/>
        <end position="150"/>
    </location>
</feature>
<evidence type="ECO:0000256" key="1">
    <source>
        <dbReference type="SAM" id="MobiDB-lite"/>
    </source>
</evidence>
<organism evidence="2 3">
    <name type="scientific">Porites evermanni</name>
    <dbReference type="NCBI Taxonomy" id="104178"/>
    <lineage>
        <taxon>Eukaryota</taxon>
        <taxon>Metazoa</taxon>
        <taxon>Cnidaria</taxon>
        <taxon>Anthozoa</taxon>
        <taxon>Hexacorallia</taxon>
        <taxon>Scleractinia</taxon>
        <taxon>Fungiina</taxon>
        <taxon>Poritidae</taxon>
        <taxon>Porites</taxon>
    </lineage>
</organism>
<evidence type="ECO:0000313" key="3">
    <source>
        <dbReference type="Proteomes" id="UP001159427"/>
    </source>
</evidence>
<keyword evidence="3" id="KW-1185">Reference proteome</keyword>
<feature type="region of interest" description="Disordered" evidence="1">
    <location>
        <begin position="116"/>
        <end position="162"/>
    </location>
</feature>
<comment type="caution">
    <text evidence="2">The sequence shown here is derived from an EMBL/GenBank/DDBJ whole genome shotgun (WGS) entry which is preliminary data.</text>
</comment>
<proteinExistence type="predicted"/>
<accession>A0ABN8RPD1</accession>
<gene>
    <name evidence="2" type="ORF">PEVE_00012483</name>
</gene>
<feature type="compositionally biased region" description="Basic residues" evidence="1">
    <location>
        <begin position="152"/>
        <end position="162"/>
    </location>
</feature>
<reference evidence="2 3" key="1">
    <citation type="submission" date="2022-05" db="EMBL/GenBank/DDBJ databases">
        <authorList>
            <consortium name="Genoscope - CEA"/>
            <person name="William W."/>
        </authorList>
    </citation>
    <scope>NUCLEOTIDE SEQUENCE [LARGE SCALE GENOMIC DNA]</scope>
</reference>